<keyword evidence="5" id="KW-1185">Reference proteome</keyword>
<dbReference type="PANTHER" id="PTHR11851:SF224">
    <property type="entry name" value="PROCESSING PROTEASE"/>
    <property type="match status" value="1"/>
</dbReference>
<dbReference type="InterPro" id="IPR011249">
    <property type="entry name" value="Metalloenz_LuxS/M16"/>
</dbReference>
<dbReference type="PANTHER" id="PTHR11851">
    <property type="entry name" value="METALLOPROTEASE"/>
    <property type="match status" value="1"/>
</dbReference>
<dbReference type="Proteomes" id="UP000070299">
    <property type="component" value="Unassembled WGS sequence"/>
</dbReference>
<dbReference type="OrthoDB" id="9811314at2"/>
<dbReference type="InterPro" id="IPR007863">
    <property type="entry name" value="Peptidase_M16_C"/>
</dbReference>
<reference evidence="5" key="1">
    <citation type="submission" date="2016-02" db="EMBL/GenBank/DDBJ databases">
        <authorList>
            <person name="Schultz-Johansen M."/>
            <person name="Glaring M.A."/>
            <person name="Bech P.K."/>
            <person name="Stougaard P."/>
        </authorList>
    </citation>
    <scope>NUCLEOTIDE SEQUENCE [LARGE SCALE GENOMIC DNA]</scope>
    <source>
        <strain evidence="5">S66</strain>
    </source>
</reference>
<dbReference type="Pfam" id="PF00675">
    <property type="entry name" value="Peptidase_M16"/>
    <property type="match status" value="1"/>
</dbReference>
<evidence type="ECO:0000313" key="4">
    <source>
        <dbReference type="EMBL" id="KXI28187.1"/>
    </source>
</evidence>
<sequence length="455" mass="50710">MKRIFNYLIVLSFLVTACWSQAAEFTLPKYQKFSLKNGLTLYLLEQHEVPLIDVLVTVKAGAVQDNQAGQAMLTADSLLLGTTKLAKPKFEQTMDFVGAQVSSGANLEYSYVKLSMAKVDQDNLLPVLRDVLLSPAFEQAEFDKHKTRYLAQLEQQKESPRQVIKSYFNEVLYAGHPYASSVDGTSASVTAIDLANVKQFHAKWYQPNNSAIVITGDFDSKAMKAKIEKLFADWQGKAPEFTLDQNLPTPSEAKVLLVNKSDANESTFMIGGVGIKRSNPDYVALSVINTVLGARFTSWLNDELRVNSGLTYGAGSRFDSHLAGGSFYISTFTKTESTNEAMDLALSTYARLWEKGIDEATLASAKAYVKGLFPPKYETSEDLAWLLSEMFIYGFDEGFINNFSKQVNSLDIKRSKQLIDTYFPQDKLQFVVVGKADDIRDKLSKYGKLSETDIK</sequence>
<dbReference type="InterPro" id="IPR050361">
    <property type="entry name" value="MPP/UQCRC_Complex"/>
</dbReference>
<dbReference type="InterPro" id="IPR011765">
    <property type="entry name" value="Pept_M16_N"/>
</dbReference>
<evidence type="ECO:0000313" key="5">
    <source>
        <dbReference type="Proteomes" id="UP000070299"/>
    </source>
</evidence>
<dbReference type="STRING" id="1799789.AX660_17570"/>
<dbReference type="SUPFAM" id="SSF63411">
    <property type="entry name" value="LuxS/MPP-like metallohydrolase"/>
    <property type="match status" value="2"/>
</dbReference>
<dbReference type="RefSeq" id="WP_068378241.1">
    <property type="nucleotide sequence ID" value="NZ_LSNE01000007.1"/>
</dbReference>
<feature type="chain" id="PRO_5007469178" evidence="1">
    <location>
        <begin position="23"/>
        <end position="455"/>
    </location>
</feature>
<dbReference type="Pfam" id="PF05193">
    <property type="entry name" value="Peptidase_M16_C"/>
    <property type="match status" value="1"/>
</dbReference>
<dbReference type="GO" id="GO:0046872">
    <property type="term" value="F:metal ion binding"/>
    <property type="evidence" value="ECO:0007669"/>
    <property type="project" value="InterPro"/>
</dbReference>
<accession>A0A135ZZ01</accession>
<dbReference type="AlphaFoldDB" id="A0A135ZZ01"/>
<feature type="domain" description="Peptidase M16 C-terminal" evidence="3">
    <location>
        <begin position="192"/>
        <end position="367"/>
    </location>
</feature>
<evidence type="ECO:0000256" key="1">
    <source>
        <dbReference type="SAM" id="SignalP"/>
    </source>
</evidence>
<protein>
    <submittedName>
        <fullName evidence="4">Peptidase M16</fullName>
    </submittedName>
</protein>
<dbReference type="Gene3D" id="3.30.830.10">
    <property type="entry name" value="Metalloenzyme, LuxS/M16 peptidase-like"/>
    <property type="match status" value="2"/>
</dbReference>
<evidence type="ECO:0000259" key="3">
    <source>
        <dbReference type="Pfam" id="PF05193"/>
    </source>
</evidence>
<dbReference type="EMBL" id="LSNE01000007">
    <property type="protein sequence ID" value="KXI28187.1"/>
    <property type="molecule type" value="Genomic_DNA"/>
</dbReference>
<feature type="domain" description="Peptidase M16 N-terminal" evidence="2">
    <location>
        <begin position="53"/>
        <end position="185"/>
    </location>
</feature>
<comment type="caution">
    <text evidence="4">The sequence shown here is derived from an EMBL/GenBank/DDBJ whole genome shotgun (WGS) entry which is preliminary data.</text>
</comment>
<organism evidence="4 5">
    <name type="scientific">Paraglaciecola hydrolytica</name>
    <dbReference type="NCBI Taxonomy" id="1799789"/>
    <lineage>
        <taxon>Bacteria</taxon>
        <taxon>Pseudomonadati</taxon>
        <taxon>Pseudomonadota</taxon>
        <taxon>Gammaproteobacteria</taxon>
        <taxon>Alteromonadales</taxon>
        <taxon>Alteromonadaceae</taxon>
        <taxon>Paraglaciecola</taxon>
    </lineage>
</organism>
<proteinExistence type="predicted"/>
<gene>
    <name evidence="4" type="ORF">AX660_17570</name>
</gene>
<dbReference type="PROSITE" id="PS51257">
    <property type="entry name" value="PROKAR_LIPOPROTEIN"/>
    <property type="match status" value="1"/>
</dbReference>
<keyword evidence="1" id="KW-0732">Signal</keyword>
<feature type="signal peptide" evidence="1">
    <location>
        <begin position="1"/>
        <end position="22"/>
    </location>
</feature>
<name>A0A135ZZ01_9ALTE</name>
<evidence type="ECO:0000259" key="2">
    <source>
        <dbReference type="Pfam" id="PF00675"/>
    </source>
</evidence>